<proteinExistence type="predicted"/>
<evidence type="ECO:0000256" key="1">
    <source>
        <dbReference type="SAM" id="Phobius"/>
    </source>
</evidence>
<gene>
    <name evidence="2" type="ORF">PDIGIT_LOCUS9505</name>
</gene>
<dbReference type="OrthoDB" id="5391602at2759"/>
<keyword evidence="1" id="KW-1133">Transmembrane helix</keyword>
<dbReference type="Proteomes" id="UP001152607">
    <property type="component" value="Unassembled WGS sequence"/>
</dbReference>
<keyword evidence="1" id="KW-0472">Membrane</keyword>
<organism evidence="2 3">
    <name type="scientific">Periconia digitata</name>
    <dbReference type="NCBI Taxonomy" id="1303443"/>
    <lineage>
        <taxon>Eukaryota</taxon>
        <taxon>Fungi</taxon>
        <taxon>Dikarya</taxon>
        <taxon>Ascomycota</taxon>
        <taxon>Pezizomycotina</taxon>
        <taxon>Dothideomycetes</taxon>
        <taxon>Pleosporomycetidae</taxon>
        <taxon>Pleosporales</taxon>
        <taxon>Massarineae</taxon>
        <taxon>Periconiaceae</taxon>
        <taxon>Periconia</taxon>
    </lineage>
</organism>
<keyword evidence="1" id="KW-0812">Transmembrane</keyword>
<reference evidence="2" key="1">
    <citation type="submission" date="2023-01" db="EMBL/GenBank/DDBJ databases">
        <authorList>
            <person name="Van Ghelder C."/>
            <person name="Rancurel C."/>
        </authorList>
    </citation>
    <scope>NUCLEOTIDE SEQUENCE</scope>
    <source>
        <strain evidence="2">CNCM I-4278</strain>
    </source>
</reference>
<dbReference type="AlphaFoldDB" id="A0A9W4UHQ1"/>
<protein>
    <submittedName>
        <fullName evidence="2">Uncharacterized protein</fullName>
    </submittedName>
</protein>
<name>A0A9W4UHQ1_9PLEO</name>
<evidence type="ECO:0000313" key="2">
    <source>
        <dbReference type="EMBL" id="CAI6336406.1"/>
    </source>
</evidence>
<dbReference type="EMBL" id="CAOQHR010000006">
    <property type="protein sequence ID" value="CAI6336406.1"/>
    <property type="molecule type" value="Genomic_DNA"/>
</dbReference>
<feature type="transmembrane region" description="Helical" evidence="1">
    <location>
        <begin position="54"/>
        <end position="72"/>
    </location>
</feature>
<accession>A0A9W4UHQ1</accession>
<comment type="caution">
    <text evidence="2">The sequence shown here is derived from an EMBL/GenBank/DDBJ whole genome shotgun (WGS) entry which is preliminary data.</text>
</comment>
<evidence type="ECO:0000313" key="3">
    <source>
        <dbReference type="Proteomes" id="UP001152607"/>
    </source>
</evidence>
<keyword evidence="3" id="KW-1185">Reference proteome</keyword>
<sequence length="84" mass="9432">MWATNPKEAHSTLKSLTKMFLAQAAARTAVHYGVAKKFEKHNTGITYYLSPTSYWSIIESALGIFGMCLPLLRPIGHVYSLRNM</sequence>